<name>A0A918U600_9ACTN</name>
<dbReference type="Pfam" id="PF00005">
    <property type="entry name" value="ABC_tran"/>
    <property type="match status" value="1"/>
</dbReference>
<dbReference type="InterPro" id="IPR017871">
    <property type="entry name" value="ABC_transporter-like_CS"/>
</dbReference>
<accession>A0A918U600</accession>
<dbReference type="InterPro" id="IPR027417">
    <property type="entry name" value="P-loop_NTPase"/>
</dbReference>
<dbReference type="AlphaFoldDB" id="A0A918U600"/>
<feature type="compositionally biased region" description="Pro residues" evidence="3">
    <location>
        <begin position="15"/>
        <end position="34"/>
    </location>
</feature>
<keyword evidence="6" id="KW-1185">Reference proteome</keyword>
<dbReference type="SUPFAM" id="SSF52540">
    <property type="entry name" value="P-loop containing nucleoside triphosphate hydrolases"/>
    <property type="match status" value="1"/>
</dbReference>
<dbReference type="PANTHER" id="PTHR43038">
    <property type="entry name" value="ATP-BINDING CASSETTE, SUB-FAMILY H, MEMBER 1"/>
    <property type="match status" value="1"/>
</dbReference>
<dbReference type="PROSITE" id="PS00211">
    <property type="entry name" value="ABC_TRANSPORTER_1"/>
    <property type="match status" value="1"/>
</dbReference>
<organism evidence="5 6">
    <name type="scientific">Streptomyces minutiscleroticus</name>
    <dbReference type="NCBI Taxonomy" id="68238"/>
    <lineage>
        <taxon>Bacteria</taxon>
        <taxon>Bacillati</taxon>
        <taxon>Actinomycetota</taxon>
        <taxon>Actinomycetes</taxon>
        <taxon>Kitasatosporales</taxon>
        <taxon>Streptomycetaceae</taxon>
        <taxon>Streptomyces</taxon>
    </lineage>
</organism>
<protein>
    <submittedName>
        <fullName evidence="5">Multidrug ABC transporter ATP-binding protein</fullName>
    </submittedName>
</protein>
<comment type="caution">
    <text evidence="5">The sequence shown here is derived from an EMBL/GenBank/DDBJ whole genome shotgun (WGS) entry which is preliminary data.</text>
</comment>
<dbReference type="CDD" id="cd03230">
    <property type="entry name" value="ABC_DR_subfamily_A"/>
    <property type="match status" value="1"/>
</dbReference>
<evidence type="ECO:0000313" key="6">
    <source>
        <dbReference type="Proteomes" id="UP000619244"/>
    </source>
</evidence>
<dbReference type="Proteomes" id="UP000619244">
    <property type="component" value="Unassembled WGS sequence"/>
</dbReference>
<dbReference type="PANTHER" id="PTHR43038:SF3">
    <property type="entry name" value="ABC TRANSPORTER G FAMILY MEMBER 20 ISOFORM X1"/>
    <property type="match status" value="1"/>
</dbReference>
<keyword evidence="2 5" id="KW-0067">ATP-binding</keyword>
<dbReference type="RefSeq" id="WP_190193487.1">
    <property type="nucleotide sequence ID" value="NZ_BMVU01000039.1"/>
</dbReference>
<evidence type="ECO:0000313" key="5">
    <source>
        <dbReference type="EMBL" id="GGX98508.1"/>
    </source>
</evidence>
<reference evidence="5" key="2">
    <citation type="submission" date="2020-09" db="EMBL/GenBank/DDBJ databases">
        <authorList>
            <person name="Sun Q."/>
            <person name="Ohkuma M."/>
        </authorList>
    </citation>
    <scope>NUCLEOTIDE SEQUENCE</scope>
    <source>
        <strain evidence="5">JCM 4790</strain>
    </source>
</reference>
<dbReference type="EMBL" id="BMVU01000039">
    <property type="protein sequence ID" value="GGX98508.1"/>
    <property type="molecule type" value="Genomic_DNA"/>
</dbReference>
<sequence>MVNFSPDRSDRLPDPPDPPGPPSPPGRSDPPGPPAVRARDLTVVRGTRTVLRDLRFTVPRGRVTGLLGPSGCGKTTLMRAIAGTQAKVTGTLEVLGRPAGDASLRPRIGYVTQAPSVYGDLTVRQNLEYFAAVLDPGPPRARLRSRGRAPGAAERRRENVARALADVGLASHADALAHTLSGGQRSRVSLAVALLGTPELLVLDEPTVGLDPVLRRDLWRLFHSLAADRGATLLVSSHVMDEAERCDRLLLMREGRVLADGTPDALRARTDSGTVEAAFLRLVDEAGEEDEAREKETAR</sequence>
<dbReference type="SMART" id="SM00382">
    <property type="entry name" value="AAA"/>
    <property type="match status" value="1"/>
</dbReference>
<proteinExistence type="predicted"/>
<dbReference type="GO" id="GO:0016887">
    <property type="term" value="F:ATP hydrolysis activity"/>
    <property type="evidence" value="ECO:0007669"/>
    <property type="project" value="InterPro"/>
</dbReference>
<feature type="region of interest" description="Disordered" evidence="3">
    <location>
        <begin position="1"/>
        <end position="37"/>
    </location>
</feature>
<evidence type="ECO:0000256" key="1">
    <source>
        <dbReference type="ARBA" id="ARBA00022741"/>
    </source>
</evidence>
<dbReference type="InterPro" id="IPR003593">
    <property type="entry name" value="AAA+_ATPase"/>
</dbReference>
<keyword evidence="1" id="KW-0547">Nucleotide-binding</keyword>
<dbReference type="GO" id="GO:0005524">
    <property type="term" value="F:ATP binding"/>
    <property type="evidence" value="ECO:0007669"/>
    <property type="project" value="UniProtKB-KW"/>
</dbReference>
<reference evidence="5" key="1">
    <citation type="journal article" date="2014" name="Int. J. Syst. Evol. Microbiol.">
        <title>Complete genome sequence of Corynebacterium casei LMG S-19264T (=DSM 44701T), isolated from a smear-ripened cheese.</title>
        <authorList>
            <consortium name="US DOE Joint Genome Institute (JGI-PGF)"/>
            <person name="Walter F."/>
            <person name="Albersmeier A."/>
            <person name="Kalinowski J."/>
            <person name="Ruckert C."/>
        </authorList>
    </citation>
    <scope>NUCLEOTIDE SEQUENCE</scope>
    <source>
        <strain evidence="5">JCM 4790</strain>
    </source>
</reference>
<dbReference type="Gene3D" id="3.40.50.300">
    <property type="entry name" value="P-loop containing nucleotide triphosphate hydrolases"/>
    <property type="match status" value="1"/>
</dbReference>
<gene>
    <name evidence="5" type="ORF">GCM10010358_60290</name>
</gene>
<evidence type="ECO:0000256" key="2">
    <source>
        <dbReference type="ARBA" id="ARBA00022840"/>
    </source>
</evidence>
<evidence type="ECO:0000259" key="4">
    <source>
        <dbReference type="PROSITE" id="PS50893"/>
    </source>
</evidence>
<feature type="domain" description="ABC transporter" evidence="4">
    <location>
        <begin position="36"/>
        <end position="279"/>
    </location>
</feature>
<dbReference type="InterPro" id="IPR003439">
    <property type="entry name" value="ABC_transporter-like_ATP-bd"/>
</dbReference>
<dbReference type="PROSITE" id="PS50893">
    <property type="entry name" value="ABC_TRANSPORTER_2"/>
    <property type="match status" value="1"/>
</dbReference>
<evidence type="ECO:0000256" key="3">
    <source>
        <dbReference type="SAM" id="MobiDB-lite"/>
    </source>
</evidence>